<keyword evidence="9" id="KW-1185">Reference proteome</keyword>
<evidence type="ECO:0000313" key="8">
    <source>
        <dbReference type="EMBL" id="MFD2260947.1"/>
    </source>
</evidence>
<feature type="transmembrane region" description="Helical" evidence="6">
    <location>
        <begin position="180"/>
        <end position="197"/>
    </location>
</feature>
<name>A0ABW5DIJ6_9HYPH</name>
<proteinExistence type="predicted"/>
<dbReference type="Proteomes" id="UP001597373">
    <property type="component" value="Unassembled WGS sequence"/>
</dbReference>
<dbReference type="InterPro" id="IPR036259">
    <property type="entry name" value="MFS_trans_sf"/>
</dbReference>
<dbReference type="PANTHER" id="PTHR43124">
    <property type="entry name" value="PURINE EFFLUX PUMP PBUE"/>
    <property type="match status" value="1"/>
</dbReference>
<dbReference type="RefSeq" id="WP_345098218.1">
    <property type="nucleotide sequence ID" value="NZ_BAABGS010000012.1"/>
</dbReference>
<keyword evidence="2" id="KW-1003">Cell membrane</keyword>
<dbReference type="EMBL" id="JBHUIR010000054">
    <property type="protein sequence ID" value="MFD2260947.1"/>
    <property type="molecule type" value="Genomic_DNA"/>
</dbReference>
<evidence type="ECO:0000313" key="9">
    <source>
        <dbReference type="Proteomes" id="UP001597373"/>
    </source>
</evidence>
<feature type="transmembrane region" description="Helical" evidence="6">
    <location>
        <begin position="91"/>
        <end position="115"/>
    </location>
</feature>
<comment type="caution">
    <text evidence="8">The sequence shown here is derived from an EMBL/GenBank/DDBJ whole genome shotgun (WGS) entry which is preliminary data.</text>
</comment>
<evidence type="ECO:0000256" key="6">
    <source>
        <dbReference type="SAM" id="Phobius"/>
    </source>
</evidence>
<feature type="transmembrane region" description="Helical" evidence="6">
    <location>
        <begin position="154"/>
        <end position="174"/>
    </location>
</feature>
<evidence type="ECO:0000259" key="7">
    <source>
        <dbReference type="PROSITE" id="PS50850"/>
    </source>
</evidence>
<evidence type="ECO:0000256" key="5">
    <source>
        <dbReference type="ARBA" id="ARBA00023136"/>
    </source>
</evidence>
<feature type="transmembrane region" description="Helical" evidence="6">
    <location>
        <begin position="121"/>
        <end position="142"/>
    </location>
</feature>
<sequence length="407" mass="40893">MSSANASLSGSESAELRPSLATAATLLFVSSLTIMAATVISPGLPAIEAHFAGTENAAFLTRLLITMPALAIAFIAPFAGKFTDRFGRLRVLSASVLLYGLAGTSGLIADTLYALLFGRALLGAAVAGIVTATTALIGDLFAGPSRDRFMGLQTAFTGIGGLLFMSFGGLLAGAGWRAPFAIYGLALLILPAVLLCLTEPRYERQDSGASGPARVPLLAVSVLLLAAVFNSICFYLIPTQMPFHLYALGVNSPGTVGITLGAFNLAVAAASLGYGRLRAMVGLPGGFAVGFGVMAVSFAIIAMSSSHAAVAVGLMVGGGGLGCIMPGLAASAMTLAPPAARGRVAGALTASIFLGQFLSPVVSQPLVSWIGYAGVFGLTSVFLGIAAVLAALLALSGRSMAAKAAQG</sequence>
<keyword evidence="5 6" id="KW-0472">Membrane</keyword>
<feature type="transmembrane region" description="Helical" evidence="6">
    <location>
        <begin position="243"/>
        <end position="267"/>
    </location>
</feature>
<feature type="domain" description="Major facilitator superfamily (MFS) profile" evidence="7">
    <location>
        <begin position="19"/>
        <end position="398"/>
    </location>
</feature>
<dbReference type="CDD" id="cd17473">
    <property type="entry name" value="MFS_arabinose_efflux_permease_like"/>
    <property type="match status" value="1"/>
</dbReference>
<feature type="transmembrane region" description="Helical" evidence="6">
    <location>
        <begin position="217"/>
        <end position="237"/>
    </location>
</feature>
<dbReference type="PROSITE" id="PS50850">
    <property type="entry name" value="MFS"/>
    <property type="match status" value="1"/>
</dbReference>
<feature type="transmembrane region" description="Helical" evidence="6">
    <location>
        <begin position="20"/>
        <end position="40"/>
    </location>
</feature>
<dbReference type="PANTHER" id="PTHR43124:SF3">
    <property type="entry name" value="CHLORAMPHENICOL EFFLUX PUMP RV0191"/>
    <property type="match status" value="1"/>
</dbReference>
<dbReference type="InterPro" id="IPR050189">
    <property type="entry name" value="MFS_Efflux_Transporters"/>
</dbReference>
<dbReference type="SUPFAM" id="SSF103473">
    <property type="entry name" value="MFS general substrate transporter"/>
    <property type="match status" value="1"/>
</dbReference>
<evidence type="ECO:0000256" key="4">
    <source>
        <dbReference type="ARBA" id="ARBA00022989"/>
    </source>
</evidence>
<comment type="subcellular location">
    <subcellularLocation>
        <location evidence="1">Cell membrane</location>
        <topology evidence="1">Multi-pass membrane protein</topology>
    </subcellularLocation>
</comment>
<protein>
    <submittedName>
        <fullName evidence="8">MFS transporter</fullName>
    </submittedName>
</protein>
<accession>A0ABW5DIJ6</accession>
<feature type="transmembrane region" description="Helical" evidence="6">
    <location>
        <begin position="308"/>
        <end position="332"/>
    </location>
</feature>
<feature type="transmembrane region" description="Helical" evidence="6">
    <location>
        <begin position="344"/>
        <end position="363"/>
    </location>
</feature>
<feature type="transmembrane region" description="Helical" evidence="6">
    <location>
        <begin position="60"/>
        <end position="79"/>
    </location>
</feature>
<keyword evidence="4 6" id="KW-1133">Transmembrane helix</keyword>
<gene>
    <name evidence="8" type="ORF">ACFSMZ_14435</name>
</gene>
<keyword evidence="3 6" id="KW-0812">Transmembrane</keyword>
<organism evidence="8 9">
    <name type="scientific">Chelativorans composti</name>
    <dbReference type="NCBI Taxonomy" id="768533"/>
    <lineage>
        <taxon>Bacteria</taxon>
        <taxon>Pseudomonadati</taxon>
        <taxon>Pseudomonadota</taxon>
        <taxon>Alphaproteobacteria</taxon>
        <taxon>Hyphomicrobiales</taxon>
        <taxon>Phyllobacteriaceae</taxon>
        <taxon>Chelativorans</taxon>
    </lineage>
</organism>
<dbReference type="Gene3D" id="1.20.1250.20">
    <property type="entry name" value="MFS general substrate transporter like domains"/>
    <property type="match status" value="1"/>
</dbReference>
<dbReference type="Pfam" id="PF07690">
    <property type="entry name" value="MFS_1"/>
    <property type="match status" value="1"/>
</dbReference>
<reference evidence="9" key="1">
    <citation type="journal article" date="2019" name="Int. J. Syst. Evol. Microbiol.">
        <title>The Global Catalogue of Microorganisms (GCM) 10K type strain sequencing project: providing services to taxonomists for standard genome sequencing and annotation.</title>
        <authorList>
            <consortium name="The Broad Institute Genomics Platform"/>
            <consortium name="The Broad Institute Genome Sequencing Center for Infectious Disease"/>
            <person name="Wu L."/>
            <person name="Ma J."/>
        </authorList>
    </citation>
    <scope>NUCLEOTIDE SEQUENCE [LARGE SCALE GENOMIC DNA]</scope>
    <source>
        <strain evidence="9">KCTC 23707</strain>
    </source>
</reference>
<dbReference type="InterPro" id="IPR020846">
    <property type="entry name" value="MFS_dom"/>
</dbReference>
<evidence type="ECO:0000256" key="1">
    <source>
        <dbReference type="ARBA" id="ARBA00004651"/>
    </source>
</evidence>
<feature type="transmembrane region" description="Helical" evidence="6">
    <location>
        <begin position="279"/>
        <end position="302"/>
    </location>
</feature>
<evidence type="ECO:0000256" key="3">
    <source>
        <dbReference type="ARBA" id="ARBA00022692"/>
    </source>
</evidence>
<dbReference type="InterPro" id="IPR011701">
    <property type="entry name" value="MFS"/>
</dbReference>
<feature type="transmembrane region" description="Helical" evidence="6">
    <location>
        <begin position="369"/>
        <end position="395"/>
    </location>
</feature>
<evidence type="ECO:0000256" key="2">
    <source>
        <dbReference type="ARBA" id="ARBA00022475"/>
    </source>
</evidence>